<dbReference type="GO" id="GO:0005840">
    <property type="term" value="C:ribosome"/>
    <property type="evidence" value="ECO:0007669"/>
    <property type="project" value="UniProtKB-KW"/>
</dbReference>
<dbReference type="Proteomes" id="UP000835052">
    <property type="component" value="Unassembled WGS sequence"/>
</dbReference>
<evidence type="ECO:0000256" key="5">
    <source>
        <dbReference type="ARBA" id="ARBA00035327"/>
    </source>
</evidence>
<dbReference type="InterPro" id="IPR036948">
    <property type="entry name" value="Ribosomal_eL21_sf"/>
</dbReference>
<dbReference type="InterPro" id="IPR001147">
    <property type="entry name" value="Ribosomal_eL21"/>
</dbReference>
<dbReference type="PANTHER" id="PTHR20981">
    <property type="entry name" value="60S RIBOSOMAL PROTEIN L21"/>
    <property type="match status" value="1"/>
</dbReference>
<comment type="caution">
    <text evidence="6">The sequence shown here is derived from an EMBL/GenBank/DDBJ whole genome shotgun (WGS) entry which is preliminary data.</text>
</comment>
<dbReference type="Gene3D" id="2.30.30.70">
    <property type="entry name" value="Ribosomal protein L21"/>
    <property type="match status" value="2"/>
</dbReference>
<dbReference type="InterPro" id="IPR008991">
    <property type="entry name" value="Translation_prot_SH3-like_sf"/>
</dbReference>
<evidence type="ECO:0000256" key="4">
    <source>
        <dbReference type="ARBA" id="ARBA00035219"/>
    </source>
</evidence>
<dbReference type="OrthoDB" id="1539250at2759"/>
<evidence type="ECO:0000256" key="1">
    <source>
        <dbReference type="ARBA" id="ARBA00008427"/>
    </source>
</evidence>
<dbReference type="GO" id="GO:0006412">
    <property type="term" value="P:translation"/>
    <property type="evidence" value="ECO:0007669"/>
    <property type="project" value="InterPro"/>
</dbReference>
<dbReference type="Pfam" id="PF01157">
    <property type="entry name" value="Ribosomal_L21e"/>
    <property type="match status" value="2"/>
</dbReference>
<evidence type="ECO:0000313" key="7">
    <source>
        <dbReference type="Proteomes" id="UP000835052"/>
    </source>
</evidence>
<reference evidence="6" key="1">
    <citation type="submission" date="2020-10" db="EMBL/GenBank/DDBJ databases">
        <authorList>
            <person name="Kikuchi T."/>
        </authorList>
    </citation>
    <scope>NUCLEOTIDE SEQUENCE</scope>
    <source>
        <strain evidence="6">NKZ352</strain>
    </source>
</reference>
<dbReference type="AlphaFoldDB" id="A0A8S1GY90"/>
<accession>A0A8S1GY90</accession>
<evidence type="ECO:0000256" key="3">
    <source>
        <dbReference type="ARBA" id="ARBA00023274"/>
    </source>
</evidence>
<dbReference type="FunFam" id="6.10.250.3260:FF:000001">
    <property type="entry name" value="60S ribosomal protein L21"/>
    <property type="match status" value="1"/>
</dbReference>
<dbReference type="GO" id="GO:1990904">
    <property type="term" value="C:ribonucleoprotein complex"/>
    <property type="evidence" value="ECO:0007669"/>
    <property type="project" value="UniProtKB-KW"/>
</dbReference>
<dbReference type="FunFam" id="2.30.30.70:FF:000001">
    <property type="entry name" value="60S ribosomal protein L21"/>
    <property type="match status" value="1"/>
</dbReference>
<dbReference type="EMBL" id="CAJGYM010000007">
    <property type="protein sequence ID" value="CAD6187964.1"/>
    <property type="molecule type" value="Genomic_DNA"/>
</dbReference>
<comment type="similarity">
    <text evidence="1">Belongs to the eukaryotic ribosomal protein eL21 family.</text>
</comment>
<keyword evidence="7" id="KW-1185">Reference proteome</keyword>
<dbReference type="GO" id="GO:0003735">
    <property type="term" value="F:structural constituent of ribosome"/>
    <property type="evidence" value="ECO:0007669"/>
    <property type="project" value="InterPro"/>
</dbReference>
<evidence type="ECO:0000313" key="6">
    <source>
        <dbReference type="EMBL" id="CAD6187964.1"/>
    </source>
</evidence>
<sequence length="145" mass="16632">MTNSKGLRRGTRYMFAREFRKHGVEHLSTYYRSYKRGDIAYHGKTGRVFNVTKRGVGVVVNKQVRGKILPKRICIRVDHIKPSTCRIDFLNRVKINDEKRKDAKAAGQPVPQLKRLPVPPRAAHVVSTKDNEIEVLAPLRFEIVA</sequence>
<dbReference type="Gene3D" id="6.10.250.3260">
    <property type="match status" value="1"/>
</dbReference>
<proteinExistence type="inferred from homology"/>
<gene>
    <name evidence="6" type="ORF">CAUJ_LOCUS3883</name>
</gene>
<name>A0A8S1GY90_9PELO</name>
<dbReference type="SUPFAM" id="SSF50104">
    <property type="entry name" value="Translation proteins SH3-like domain"/>
    <property type="match status" value="1"/>
</dbReference>
<organism evidence="6 7">
    <name type="scientific">Caenorhabditis auriculariae</name>
    <dbReference type="NCBI Taxonomy" id="2777116"/>
    <lineage>
        <taxon>Eukaryota</taxon>
        <taxon>Metazoa</taxon>
        <taxon>Ecdysozoa</taxon>
        <taxon>Nematoda</taxon>
        <taxon>Chromadorea</taxon>
        <taxon>Rhabditida</taxon>
        <taxon>Rhabditina</taxon>
        <taxon>Rhabditomorpha</taxon>
        <taxon>Rhabditoidea</taxon>
        <taxon>Rhabditidae</taxon>
        <taxon>Peloderinae</taxon>
        <taxon>Caenorhabditis</taxon>
    </lineage>
</organism>
<evidence type="ECO:0000256" key="2">
    <source>
        <dbReference type="ARBA" id="ARBA00022980"/>
    </source>
</evidence>
<keyword evidence="2" id="KW-0689">Ribosomal protein</keyword>
<keyword evidence="3" id="KW-0687">Ribonucleoprotein</keyword>
<protein>
    <recommendedName>
        <fullName evidence="4">Large ribosomal subunit protein eL21</fullName>
    </recommendedName>
    <alternativeName>
        <fullName evidence="5">60S ribosomal protein L21</fullName>
    </alternativeName>
</protein>